<feature type="compositionally biased region" description="Polar residues" evidence="1">
    <location>
        <begin position="7"/>
        <end position="18"/>
    </location>
</feature>
<sequence length="821" mass="92475">MADTDSRATTPATETSDSGALVAIQQHKRKHDELMLEGNEEAVQKEGPSRPLKRTTRYSNGHGANTMKSSTDGQAVTPVAVDGNETRQEDTQEAVIQVVISKQLKTAQVNNERRLVTFSAQSSSEASNYDSLGKRKRDEIDPSYDQDDDEPSSSSDDDGDDATDKQPQKRVASKKHQATLPPRKKARKTKRPPTSLAPAPLPTPPLSQNEPCPIDLENDARYSNLNAEEKDTYLLRAPWKPKEDHTWTAIQALLNGKYNRGITSESYRKKFAKVNRAVFKATGAYWRRELFGLEECFDVKSLRPPTVVNGLAIGNGNTGSMIRGAAARDPRAVRYAGKTLTVHITEPGSRDGTLGFTRELPLTVFLDAAPAFARLARHGAPSLGAEFPSTTPRLADLLFGCHMAKPPVLHNRNASHCLATSLETGQRLIRDRNDELVYMPLDIKVSLSDTFELYLLAARAGNTHVRNLIVDHWREMTKQEVAQKLHYRNEEFWYDVPAELPEGITEFEPQHLNDLWTSEILGGDDGSRVRKFWLDVLRVRYRAALPKITSELSEYSREFLSDWLDRLESEDAVKVSNMMQGHEKPSTIHIPQSRKLKTQTAPGIPDPDLHPLLNAPPHTFCATYHIHASREPSCYLTSSQPQHPSNPPSHSHSLPVSTSPRPRQAHHVHMTLPPIHGYTIINHTGLPNQDFQRLPLRYPQWDWPRIRAVVWSAQPLDGRSACRAVWDYRPMYFDGGLEGTGRWRDEWGRWPCHPGWRDAAWKAVDCESGSGYQRGGGRQDAGKRGAEVREVQGNAIYWDFRFPMEKDAGERGREWVYGCEW</sequence>
<proteinExistence type="predicted"/>
<feature type="compositionally biased region" description="Low complexity" evidence="1">
    <location>
        <begin position="638"/>
        <end position="660"/>
    </location>
</feature>
<feature type="compositionally biased region" description="Basic residues" evidence="1">
    <location>
        <begin position="171"/>
        <end position="191"/>
    </location>
</feature>
<dbReference type="Proteomes" id="UP000800097">
    <property type="component" value="Unassembled WGS sequence"/>
</dbReference>
<dbReference type="EMBL" id="ML986492">
    <property type="protein sequence ID" value="KAF2276874.1"/>
    <property type="molecule type" value="Genomic_DNA"/>
</dbReference>
<reference evidence="2" key="1">
    <citation type="journal article" date="2020" name="Stud. Mycol.">
        <title>101 Dothideomycetes genomes: a test case for predicting lifestyles and emergence of pathogens.</title>
        <authorList>
            <person name="Haridas S."/>
            <person name="Albert R."/>
            <person name="Binder M."/>
            <person name="Bloem J."/>
            <person name="Labutti K."/>
            <person name="Salamov A."/>
            <person name="Andreopoulos B."/>
            <person name="Baker S."/>
            <person name="Barry K."/>
            <person name="Bills G."/>
            <person name="Bluhm B."/>
            <person name="Cannon C."/>
            <person name="Castanera R."/>
            <person name="Culley D."/>
            <person name="Daum C."/>
            <person name="Ezra D."/>
            <person name="Gonzalez J."/>
            <person name="Henrissat B."/>
            <person name="Kuo A."/>
            <person name="Liang C."/>
            <person name="Lipzen A."/>
            <person name="Lutzoni F."/>
            <person name="Magnuson J."/>
            <person name="Mondo S."/>
            <person name="Nolan M."/>
            <person name="Ohm R."/>
            <person name="Pangilinan J."/>
            <person name="Park H.-J."/>
            <person name="Ramirez L."/>
            <person name="Alfaro M."/>
            <person name="Sun H."/>
            <person name="Tritt A."/>
            <person name="Yoshinaga Y."/>
            <person name="Zwiers L.-H."/>
            <person name="Turgeon B."/>
            <person name="Goodwin S."/>
            <person name="Spatafora J."/>
            <person name="Crous P."/>
            <person name="Grigoriev I."/>
        </authorList>
    </citation>
    <scope>NUCLEOTIDE SEQUENCE</scope>
    <source>
        <strain evidence="2">CBS 379.55</strain>
    </source>
</reference>
<protein>
    <submittedName>
        <fullName evidence="2">Uncharacterized protein</fullName>
    </submittedName>
</protein>
<feature type="compositionally biased region" description="Polar residues" evidence="1">
    <location>
        <begin position="57"/>
        <end position="74"/>
    </location>
</feature>
<feature type="region of interest" description="Disordered" evidence="1">
    <location>
        <begin position="1"/>
        <end position="21"/>
    </location>
</feature>
<feature type="compositionally biased region" description="Acidic residues" evidence="1">
    <location>
        <begin position="141"/>
        <end position="161"/>
    </location>
</feature>
<dbReference type="RefSeq" id="XP_033654413.1">
    <property type="nucleotide sequence ID" value="XM_033802239.1"/>
</dbReference>
<dbReference type="AlphaFoldDB" id="A0A6A6JKT5"/>
<evidence type="ECO:0000256" key="1">
    <source>
        <dbReference type="SAM" id="MobiDB-lite"/>
    </source>
</evidence>
<gene>
    <name evidence="2" type="ORF">EI97DRAFT_490462</name>
</gene>
<accession>A0A6A6JKT5</accession>
<evidence type="ECO:0000313" key="3">
    <source>
        <dbReference type="Proteomes" id="UP000800097"/>
    </source>
</evidence>
<organism evidence="2 3">
    <name type="scientific">Westerdykella ornata</name>
    <dbReference type="NCBI Taxonomy" id="318751"/>
    <lineage>
        <taxon>Eukaryota</taxon>
        <taxon>Fungi</taxon>
        <taxon>Dikarya</taxon>
        <taxon>Ascomycota</taxon>
        <taxon>Pezizomycotina</taxon>
        <taxon>Dothideomycetes</taxon>
        <taxon>Pleosporomycetidae</taxon>
        <taxon>Pleosporales</taxon>
        <taxon>Sporormiaceae</taxon>
        <taxon>Westerdykella</taxon>
    </lineage>
</organism>
<keyword evidence="3" id="KW-1185">Reference proteome</keyword>
<dbReference type="GeneID" id="54555414"/>
<feature type="region of interest" description="Disordered" evidence="1">
    <location>
        <begin position="35"/>
        <end position="91"/>
    </location>
</feature>
<feature type="region of interest" description="Disordered" evidence="1">
    <location>
        <begin position="119"/>
        <end position="217"/>
    </location>
</feature>
<name>A0A6A6JKT5_WESOR</name>
<feature type="region of interest" description="Disordered" evidence="1">
    <location>
        <begin position="634"/>
        <end position="665"/>
    </location>
</feature>
<dbReference type="OrthoDB" id="3799546at2759"/>
<evidence type="ECO:0000313" key="2">
    <source>
        <dbReference type="EMBL" id="KAF2276874.1"/>
    </source>
</evidence>
<feature type="compositionally biased region" description="Polar residues" evidence="1">
    <location>
        <begin position="119"/>
        <end position="130"/>
    </location>
</feature>